<dbReference type="InterPro" id="IPR045861">
    <property type="entry name" value="CorA_cytoplasmic_dom"/>
</dbReference>
<keyword evidence="8 14" id="KW-1133">Transmembrane helix</keyword>
<keyword evidence="3" id="KW-0813">Transport</keyword>
<keyword evidence="9" id="KW-0406">Ion transport</keyword>
<dbReference type="PROSITE" id="PS00018">
    <property type="entry name" value="EF_HAND_1"/>
    <property type="match status" value="1"/>
</dbReference>
<feature type="transmembrane region" description="Helical" evidence="14">
    <location>
        <begin position="621"/>
        <end position="644"/>
    </location>
</feature>
<evidence type="ECO:0000256" key="5">
    <source>
        <dbReference type="ARBA" id="ARBA00022692"/>
    </source>
</evidence>
<dbReference type="InterPro" id="IPR002523">
    <property type="entry name" value="MgTranspt_CorA/ZnTranspt_ZntB"/>
</dbReference>
<evidence type="ECO:0000313" key="17">
    <source>
        <dbReference type="Proteomes" id="UP000265427"/>
    </source>
</evidence>
<evidence type="ECO:0000256" key="2">
    <source>
        <dbReference type="ARBA" id="ARBA00009765"/>
    </source>
</evidence>
<dbReference type="GO" id="GO:0005886">
    <property type="term" value="C:plasma membrane"/>
    <property type="evidence" value="ECO:0007669"/>
    <property type="project" value="UniProtKB-SubCell"/>
</dbReference>
<comment type="function">
    <text evidence="12">Mediates influx of magnesium ions. Alternates between open and closed states. Activated by low cytoplasmic Mg(2+) levels. Inactive when cytoplasmic Mg(2+) levels are high.</text>
</comment>
<dbReference type="GO" id="GO:0000287">
    <property type="term" value="F:magnesium ion binding"/>
    <property type="evidence" value="ECO:0007669"/>
    <property type="project" value="TreeGrafter"/>
</dbReference>
<protein>
    <recommendedName>
        <fullName evidence="15">EF-hand domain-containing protein</fullName>
    </recommendedName>
</protein>
<evidence type="ECO:0000256" key="6">
    <source>
        <dbReference type="ARBA" id="ARBA00022837"/>
    </source>
</evidence>
<dbReference type="GO" id="GO:0015095">
    <property type="term" value="F:magnesium ion transmembrane transporter activity"/>
    <property type="evidence" value="ECO:0007669"/>
    <property type="project" value="TreeGrafter"/>
</dbReference>
<feature type="region of interest" description="Disordered" evidence="13">
    <location>
        <begin position="1"/>
        <end position="37"/>
    </location>
</feature>
<keyword evidence="5 14" id="KW-0812">Transmembrane</keyword>
<evidence type="ECO:0000313" key="16">
    <source>
        <dbReference type="EMBL" id="RHY05629.1"/>
    </source>
</evidence>
<evidence type="ECO:0000256" key="12">
    <source>
        <dbReference type="ARBA" id="ARBA00045497"/>
    </source>
</evidence>
<dbReference type="SUPFAM" id="SSF144083">
    <property type="entry name" value="Magnesium transport protein CorA, transmembrane region"/>
    <property type="match status" value="1"/>
</dbReference>
<dbReference type="FunFam" id="1.20.58.340:FF:000004">
    <property type="entry name" value="Magnesium transport protein CorA"/>
    <property type="match status" value="1"/>
</dbReference>
<dbReference type="GO" id="GO:0050897">
    <property type="term" value="F:cobalt ion binding"/>
    <property type="evidence" value="ECO:0007669"/>
    <property type="project" value="TreeGrafter"/>
</dbReference>
<reference evidence="16 17" key="1">
    <citation type="submission" date="2018-08" db="EMBL/GenBank/DDBJ databases">
        <title>Aphanomyces genome sequencing and annotation.</title>
        <authorList>
            <person name="Minardi D."/>
            <person name="Oidtmann B."/>
            <person name="Van Der Giezen M."/>
            <person name="Studholme D.J."/>
        </authorList>
    </citation>
    <scope>NUCLEOTIDE SEQUENCE [LARGE SCALE GENOMIC DNA]</scope>
    <source>
        <strain evidence="16 17">Kv</strain>
    </source>
</reference>
<evidence type="ECO:0000256" key="10">
    <source>
        <dbReference type="ARBA" id="ARBA00023136"/>
    </source>
</evidence>
<dbReference type="GO" id="GO:0005509">
    <property type="term" value="F:calcium ion binding"/>
    <property type="evidence" value="ECO:0007669"/>
    <property type="project" value="InterPro"/>
</dbReference>
<keyword evidence="7" id="KW-0460">Magnesium</keyword>
<evidence type="ECO:0000256" key="8">
    <source>
        <dbReference type="ARBA" id="ARBA00022989"/>
    </source>
</evidence>
<dbReference type="Gene3D" id="1.10.238.10">
    <property type="entry name" value="EF-hand"/>
    <property type="match status" value="1"/>
</dbReference>
<feature type="domain" description="EF-hand" evidence="15">
    <location>
        <begin position="171"/>
        <end position="206"/>
    </location>
</feature>
<dbReference type="PANTHER" id="PTHR46494:SF1">
    <property type="entry name" value="CORA FAMILY METAL ION TRANSPORTER (EUROFUNG)"/>
    <property type="match status" value="1"/>
</dbReference>
<comment type="caution">
    <text evidence="16">The sequence shown here is derived from an EMBL/GenBank/DDBJ whole genome shotgun (WGS) entry which is preliminary data.</text>
</comment>
<dbReference type="InterPro" id="IPR011992">
    <property type="entry name" value="EF-hand-dom_pair"/>
</dbReference>
<evidence type="ECO:0000256" key="14">
    <source>
        <dbReference type="SAM" id="Phobius"/>
    </source>
</evidence>
<dbReference type="InterPro" id="IPR045863">
    <property type="entry name" value="CorA_TM1_TM2"/>
</dbReference>
<dbReference type="VEuPathDB" id="FungiDB:H257_11001"/>
<comment type="similarity">
    <text evidence="2">Belongs to the CorA metal ion transporter (MIT) (TC 1.A.35) family.</text>
</comment>
<evidence type="ECO:0000256" key="1">
    <source>
        <dbReference type="ARBA" id="ARBA00004651"/>
    </source>
</evidence>
<keyword evidence="10 14" id="KW-0472">Membrane</keyword>
<dbReference type="PROSITE" id="PS50222">
    <property type="entry name" value="EF_HAND_2"/>
    <property type="match status" value="1"/>
</dbReference>
<evidence type="ECO:0000256" key="4">
    <source>
        <dbReference type="ARBA" id="ARBA00022475"/>
    </source>
</evidence>
<feature type="transmembrane region" description="Helical" evidence="14">
    <location>
        <begin position="656"/>
        <end position="679"/>
    </location>
</feature>
<dbReference type="Gene3D" id="3.30.460.20">
    <property type="entry name" value="CorA soluble domain-like"/>
    <property type="match status" value="1"/>
</dbReference>
<dbReference type="AlphaFoldDB" id="A0A397AIR7"/>
<sequence length="683" mass="77953">MQRRPSSKQQHPLDGGRSHWDPSTPLLDPTTASHHPPYHSVVVDVDKVRAPSGGSINACPAGGDERWTHSTNPLPTFTVEDAKSMEWDYAHVVVRSSSHSSMSGSCGGGGSEFEQLDVEDNEELGVLLDPFYDVTTGRLRRMFRHFAPHGEEKVSYDAFHKGLLALGISPPPDIPFDVFVQKIDFDHDGMVSLDEFIHVVQMIKQAHLFKPEHVAQEVKFPTPKNNIIATSFSSSSDFCFPLPPSSPVIVPPSPLSVPASPMILRVVDYSPTSIHTVAPVTKLQSFMFSSKPHWAKVRWVHVAGFKRIDDVNLRRLAIKYQLHPLALEDCLNHDDMVRCKYEHFEDHAFLCVPVIRPLDGLKKKDMETYINRHRYDLYAKDQGRAMLSRQLRNQSYWNTTVRRGSLGGFGDEQLAPQRPTKVVDKASKKRQLEDTLDNLKLLMRKPQQLCIFIHKHGNVISVQEESDVDTVAGFQLWQSVFNNQMGKSYSKIRNHDAHFLVMSILNAVADEMRPLVHVMEVQLTTLGKLLRVERTKFNPKRLTKTKKSLLAIDKIVKPLVDLVEGQLMDQDEFNKGEVRNYLRDVRDHLKQMAGSLKESLQTLAELVEEDKQIRAKHKDDILYIMSICATLFLPGTFMTGLYGMNFDNMPELHTEYGYFVWWVVFLMIVTTLFTFLRFVKQWI</sequence>
<evidence type="ECO:0000259" key="15">
    <source>
        <dbReference type="PROSITE" id="PS50222"/>
    </source>
</evidence>
<accession>A0A397AIR7</accession>
<evidence type="ECO:0000256" key="11">
    <source>
        <dbReference type="ARBA" id="ARBA00034269"/>
    </source>
</evidence>
<dbReference type="GO" id="GO:0015087">
    <property type="term" value="F:cobalt ion transmembrane transporter activity"/>
    <property type="evidence" value="ECO:0007669"/>
    <property type="project" value="TreeGrafter"/>
</dbReference>
<name>A0A397AIR7_APHAT</name>
<evidence type="ECO:0000256" key="7">
    <source>
        <dbReference type="ARBA" id="ARBA00022842"/>
    </source>
</evidence>
<proteinExistence type="inferred from homology"/>
<evidence type="ECO:0000256" key="13">
    <source>
        <dbReference type="SAM" id="MobiDB-lite"/>
    </source>
</evidence>
<dbReference type="PANTHER" id="PTHR46494">
    <property type="entry name" value="CORA FAMILY METAL ION TRANSPORTER (EUROFUNG)"/>
    <property type="match status" value="1"/>
</dbReference>
<keyword evidence="6" id="KW-0106">Calcium</keyword>
<evidence type="ECO:0000256" key="3">
    <source>
        <dbReference type="ARBA" id="ARBA00022448"/>
    </source>
</evidence>
<evidence type="ECO:0000256" key="9">
    <source>
        <dbReference type="ARBA" id="ARBA00023065"/>
    </source>
</evidence>
<organism evidence="16 17">
    <name type="scientific">Aphanomyces astaci</name>
    <name type="common">Crayfish plague agent</name>
    <dbReference type="NCBI Taxonomy" id="112090"/>
    <lineage>
        <taxon>Eukaryota</taxon>
        <taxon>Sar</taxon>
        <taxon>Stramenopiles</taxon>
        <taxon>Oomycota</taxon>
        <taxon>Saprolegniomycetes</taxon>
        <taxon>Saprolegniales</taxon>
        <taxon>Verrucalvaceae</taxon>
        <taxon>Aphanomyces</taxon>
    </lineage>
</organism>
<comment type="catalytic activity">
    <reaction evidence="11">
        <text>Mg(2+)(in) = Mg(2+)(out)</text>
        <dbReference type="Rhea" id="RHEA:29827"/>
        <dbReference type="ChEBI" id="CHEBI:18420"/>
    </reaction>
</comment>
<dbReference type="Pfam" id="PF01544">
    <property type="entry name" value="CorA"/>
    <property type="match status" value="1"/>
</dbReference>
<keyword evidence="4" id="KW-1003">Cell membrane</keyword>
<dbReference type="EMBL" id="QUSZ01006468">
    <property type="protein sequence ID" value="RHY05629.1"/>
    <property type="molecule type" value="Genomic_DNA"/>
</dbReference>
<dbReference type="Gene3D" id="1.20.58.340">
    <property type="entry name" value="Magnesium transport protein CorA, transmembrane region"/>
    <property type="match status" value="2"/>
</dbReference>
<dbReference type="Proteomes" id="UP000265427">
    <property type="component" value="Unassembled WGS sequence"/>
</dbReference>
<dbReference type="SUPFAM" id="SSF47473">
    <property type="entry name" value="EF-hand"/>
    <property type="match status" value="1"/>
</dbReference>
<dbReference type="InterPro" id="IPR002048">
    <property type="entry name" value="EF_hand_dom"/>
</dbReference>
<dbReference type="SUPFAM" id="SSF143865">
    <property type="entry name" value="CorA soluble domain-like"/>
    <property type="match status" value="1"/>
</dbReference>
<gene>
    <name evidence="16" type="ORF">DYB36_007531</name>
</gene>
<comment type="subcellular location">
    <subcellularLocation>
        <location evidence="1">Cell membrane</location>
        <topology evidence="1">Multi-pass membrane protein</topology>
    </subcellularLocation>
</comment>
<dbReference type="InterPro" id="IPR018247">
    <property type="entry name" value="EF_Hand_1_Ca_BS"/>
</dbReference>